<dbReference type="Proteomes" id="UP001062846">
    <property type="component" value="Chromosome 2"/>
</dbReference>
<proteinExistence type="predicted"/>
<evidence type="ECO:0000313" key="1">
    <source>
        <dbReference type="EMBL" id="KAI8566937.1"/>
    </source>
</evidence>
<evidence type="ECO:0000313" key="2">
    <source>
        <dbReference type="Proteomes" id="UP001062846"/>
    </source>
</evidence>
<keyword evidence="2" id="KW-1185">Reference proteome</keyword>
<protein>
    <submittedName>
        <fullName evidence="1">Uncharacterized protein</fullName>
    </submittedName>
</protein>
<gene>
    <name evidence="1" type="ORF">RHMOL_Rhmol02G0081300</name>
</gene>
<accession>A0ACC0PQF0</accession>
<dbReference type="EMBL" id="CM046389">
    <property type="protein sequence ID" value="KAI8566937.1"/>
    <property type="molecule type" value="Genomic_DNA"/>
</dbReference>
<sequence length="164" mass="18556">MDDNVDFNVDGVDDIAEVKRIFNSQRAPPLRPIPSRRHSPARLAPWRQPPLHGDAVSESESGHDSATSPIDHVIDISKLTAVEEDVNGAGVKEGKSKIYVRLRGKNKCDEERQSMLAQLQQLEEKKVVSVKEWEKVERELEEMTMEMNKWKEASDVEPISLSDP</sequence>
<comment type="caution">
    <text evidence="1">The sequence shown here is derived from an EMBL/GenBank/DDBJ whole genome shotgun (WGS) entry which is preliminary data.</text>
</comment>
<reference evidence="1" key="1">
    <citation type="submission" date="2022-02" db="EMBL/GenBank/DDBJ databases">
        <title>Plant Genome Project.</title>
        <authorList>
            <person name="Zhang R.-G."/>
        </authorList>
    </citation>
    <scope>NUCLEOTIDE SEQUENCE</scope>
    <source>
        <strain evidence="1">AT1</strain>
    </source>
</reference>
<name>A0ACC0PQF0_RHOML</name>
<organism evidence="1 2">
    <name type="scientific">Rhododendron molle</name>
    <name type="common">Chinese azalea</name>
    <name type="synonym">Azalea mollis</name>
    <dbReference type="NCBI Taxonomy" id="49168"/>
    <lineage>
        <taxon>Eukaryota</taxon>
        <taxon>Viridiplantae</taxon>
        <taxon>Streptophyta</taxon>
        <taxon>Embryophyta</taxon>
        <taxon>Tracheophyta</taxon>
        <taxon>Spermatophyta</taxon>
        <taxon>Magnoliopsida</taxon>
        <taxon>eudicotyledons</taxon>
        <taxon>Gunneridae</taxon>
        <taxon>Pentapetalae</taxon>
        <taxon>asterids</taxon>
        <taxon>Ericales</taxon>
        <taxon>Ericaceae</taxon>
        <taxon>Ericoideae</taxon>
        <taxon>Rhodoreae</taxon>
        <taxon>Rhododendron</taxon>
    </lineage>
</organism>